<dbReference type="Proteomes" id="UP000274922">
    <property type="component" value="Unassembled WGS sequence"/>
</dbReference>
<keyword evidence="8" id="KW-1185">Reference proteome</keyword>
<dbReference type="Pfam" id="PF00271">
    <property type="entry name" value="Helicase_C"/>
    <property type="match status" value="1"/>
</dbReference>
<keyword evidence="1" id="KW-0547">Nucleotide-binding</keyword>
<sequence length="688" mass="77969">MHILNQWQKLDDELVTQFKVEDEELPTKQSAADEAYASLLLKEQPKDITKKFTLKHYQLVGVSWLSLLQRRGLGGILADEMGLGKTAQVISFLTHLRDRGVRGPHLIIVPSSTLENWLREFEVWSPTMRVQPYYGNQKERIDSQYDLMRGIQRGRIDAIVTTYNLATGAKADRNFLRKIGPQTLILDEGHMVKNMMSARYGHLMAIESPFRLLLTGTPIQNDLMELLSLLSFIMPKIFEGRVASFGKLFKARVGVNSSDANYLSESRIVRAQRMMAPFVLRRRKRDVLKDLPKKYEKIIFCEPTTSQREISKKLIQASKAQYLQELREQKATGKKIVRVLKKTDSSWELNESAGSNLLMQLRKVADHPLLFRRLYTDALIKRMAREIMRETQYIDANIAYIQEDMSYMSDYELHLLCMKFPSIRQHALPSDAWMDAGKVQRLASLLTELKAGQHRVLIFSQFVMVLDILESVLRTEKHLFVRMDGSTPVVERQSMIDRFNNEPDLFVFLLSTKAGGFGINLTSSDTVILFDLDFNPHNDKQAEDRAHRVGQTRDVTIYKMILRKSIEQHILKVTTDKLQLDHEVQKGTKELMSKATAAATGAASTAGSADADADAATPVARRASETPPPAGAAGATEGGDVPAATDTVARKNDAKVLQLLRKKWVEDAEDDDDDEHLMDTDLEAMDDD</sequence>
<dbReference type="PROSITE" id="PS51194">
    <property type="entry name" value="HELICASE_CTER"/>
    <property type="match status" value="1"/>
</dbReference>
<gene>
    <name evidence="7" type="ORF">CXG81DRAFT_14009</name>
</gene>
<evidence type="ECO:0000313" key="8">
    <source>
        <dbReference type="Proteomes" id="UP000274922"/>
    </source>
</evidence>
<name>A0A4P9X419_9FUNG</name>
<dbReference type="GO" id="GO:0005524">
    <property type="term" value="F:ATP binding"/>
    <property type="evidence" value="ECO:0007669"/>
    <property type="project" value="InterPro"/>
</dbReference>
<dbReference type="SMART" id="SM00487">
    <property type="entry name" value="DEXDc"/>
    <property type="match status" value="1"/>
</dbReference>
<dbReference type="InterPro" id="IPR001650">
    <property type="entry name" value="Helicase_C-like"/>
</dbReference>
<evidence type="ECO:0000256" key="3">
    <source>
        <dbReference type="ARBA" id="ARBA00022840"/>
    </source>
</evidence>
<feature type="compositionally biased region" description="Acidic residues" evidence="4">
    <location>
        <begin position="667"/>
        <end position="688"/>
    </location>
</feature>
<dbReference type="InterPro" id="IPR027417">
    <property type="entry name" value="P-loop_NTPase"/>
</dbReference>
<organism evidence="7 8">
    <name type="scientific">Caulochytrium protostelioides</name>
    <dbReference type="NCBI Taxonomy" id="1555241"/>
    <lineage>
        <taxon>Eukaryota</taxon>
        <taxon>Fungi</taxon>
        <taxon>Fungi incertae sedis</taxon>
        <taxon>Chytridiomycota</taxon>
        <taxon>Chytridiomycota incertae sedis</taxon>
        <taxon>Chytridiomycetes</taxon>
        <taxon>Caulochytriales</taxon>
        <taxon>Caulochytriaceae</taxon>
        <taxon>Caulochytrium</taxon>
    </lineage>
</organism>
<accession>A0A4P9X419</accession>
<dbReference type="CDD" id="cd18793">
    <property type="entry name" value="SF2_C_SNF"/>
    <property type="match status" value="1"/>
</dbReference>
<dbReference type="Gene3D" id="3.40.50.10810">
    <property type="entry name" value="Tandem AAA-ATPase domain"/>
    <property type="match status" value="1"/>
</dbReference>
<keyword evidence="3" id="KW-0067">ATP-binding</keyword>
<evidence type="ECO:0000259" key="6">
    <source>
        <dbReference type="PROSITE" id="PS51194"/>
    </source>
</evidence>
<dbReference type="OrthoDB" id="448448at2759"/>
<evidence type="ECO:0000256" key="2">
    <source>
        <dbReference type="ARBA" id="ARBA00022801"/>
    </source>
</evidence>
<dbReference type="AlphaFoldDB" id="A0A4P9X419"/>
<reference evidence="8" key="1">
    <citation type="journal article" date="2018" name="Nat. Microbiol.">
        <title>Leveraging single-cell genomics to expand the fungal tree of life.</title>
        <authorList>
            <person name="Ahrendt S.R."/>
            <person name="Quandt C.A."/>
            <person name="Ciobanu D."/>
            <person name="Clum A."/>
            <person name="Salamov A."/>
            <person name="Andreopoulos B."/>
            <person name="Cheng J.F."/>
            <person name="Woyke T."/>
            <person name="Pelin A."/>
            <person name="Henrissat B."/>
            <person name="Reynolds N.K."/>
            <person name="Benny G.L."/>
            <person name="Smith M.E."/>
            <person name="James T.Y."/>
            <person name="Grigoriev I.V."/>
        </authorList>
    </citation>
    <scope>NUCLEOTIDE SEQUENCE [LARGE SCALE GENOMIC DNA]</scope>
    <source>
        <strain evidence="8">ATCC 52028</strain>
    </source>
</reference>
<evidence type="ECO:0000313" key="7">
    <source>
        <dbReference type="EMBL" id="RKO99806.1"/>
    </source>
</evidence>
<dbReference type="GO" id="GO:0016787">
    <property type="term" value="F:hydrolase activity"/>
    <property type="evidence" value="ECO:0007669"/>
    <property type="project" value="UniProtKB-KW"/>
</dbReference>
<dbReference type="InterPro" id="IPR014001">
    <property type="entry name" value="Helicase_ATP-bd"/>
</dbReference>
<dbReference type="InterPro" id="IPR000330">
    <property type="entry name" value="SNF2_N"/>
</dbReference>
<keyword evidence="2" id="KW-0378">Hydrolase</keyword>
<dbReference type="InterPro" id="IPR049730">
    <property type="entry name" value="SNF2/RAD54-like_C"/>
</dbReference>
<feature type="domain" description="Helicase ATP-binding" evidence="5">
    <location>
        <begin position="66"/>
        <end position="236"/>
    </location>
</feature>
<feature type="region of interest" description="Disordered" evidence="4">
    <location>
        <begin position="602"/>
        <end position="652"/>
    </location>
</feature>
<dbReference type="PROSITE" id="PS51192">
    <property type="entry name" value="HELICASE_ATP_BIND_1"/>
    <property type="match status" value="1"/>
</dbReference>
<dbReference type="InterPro" id="IPR038718">
    <property type="entry name" value="SNF2-like_sf"/>
</dbReference>
<dbReference type="EMBL" id="ML014255">
    <property type="protein sequence ID" value="RKO99806.1"/>
    <property type="molecule type" value="Genomic_DNA"/>
</dbReference>
<dbReference type="Pfam" id="PF00176">
    <property type="entry name" value="SNF2-rel_dom"/>
    <property type="match status" value="1"/>
</dbReference>
<dbReference type="STRING" id="1555241.A0A4P9X419"/>
<dbReference type="Gene3D" id="3.40.50.300">
    <property type="entry name" value="P-loop containing nucleotide triphosphate hydrolases"/>
    <property type="match status" value="1"/>
</dbReference>
<dbReference type="SMART" id="SM00490">
    <property type="entry name" value="HELICc"/>
    <property type="match status" value="1"/>
</dbReference>
<feature type="domain" description="Helicase C-terminal" evidence="6">
    <location>
        <begin position="441"/>
        <end position="592"/>
    </location>
</feature>
<feature type="compositionally biased region" description="Low complexity" evidence="4">
    <location>
        <begin position="602"/>
        <end position="617"/>
    </location>
</feature>
<feature type="region of interest" description="Disordered" evidence="4">
    <location>
        <begin position="665"/>
        <end position="688"/>
    </location>
</feature>
<evidence type="ECO:0000259" key="5">
    <source>
        <dbReference type="PROSITE" id="PS51192"/>
    </source>
</evidence>
<evidence type="ECO:0000256" key="1">
    <source>
        <dbReference type="ARBA" id="ARBA00022741"/>
    </source>
</evidence>
<dbReference type="SUPFAM" id="SSF52540">
    <property type="entry name" value="P-loop containing nucleoside triphosphate hydrolases"/>
    <property type="match status" value="2"/>
</dbReference>
<evidence type="ECO:0000256" key="4">
    <source>
        <dbReference type="SAM" id="MobiDB-lite"/>
    </source>
</evidence>
<proteinExistence type="predicted"/>
<protein>
    <submittedName>
        <fullName evidence="7">Uncharacterized protein</fullName>
    </submittedName>
</protein>
<dbReference type="PANTHER" id="PTHR10799">
    <property type="entry name" value="SNF2/RAD54 HELICASE FAMILY"/>
    <property type="match status" value="1"/>
</dbReference>